<accession>A0A377G966</accession>
<name>A0A377G966_9GAMM</name>
<evidence type="ECO:0000313" key="2">
    <source>
        <dbReference type="Proteomes" id="UP000254554"/>
    </source>
</evidence>
<dbReference type="Proteomes" id="UP000254554">
    <property type="component" value="Unassembled WGS sequence"/>
</dbReference>
<proteinExistence type="predicted"/>
<organism evidence="1 2">
    <name type="scientific">Fluoribacter dumoffii</name>
    <dbReference type="NCBI Taxonomy" id="463"/>
    <lineage>
        <taxon>Bacteria</taxon>
        <taxon>Pseudomonadati</taxon>
        <taxon>Pseudomonadota</taxon>
        <taxon>Gammaproteobacteria</taxon>
        <taxon>Legionellales</taxon>
        <taxon>Legionellaceae</taxon>
        <taxon>Fluoribacter</taxon>
    </lineage>
</organism>
<protein>
    <submittedName>
        <fullName evidence="1">Uncharacterized protein</fullName>
    </submittedName>
</protein>
<dbReference type="RefSeq" id="WP_010653631.1">
    <property type="nucleotide sequence ID" value="NZ_JAPHPF010000001.1"/>
</dbReference>
<keyword evidence="2" id="KW-1185">Reference proteome</keyword>
<dbReference type="InterPro" id="IPR049719">
    <property type="entry name" value="DotZ-like"/>
</dbReference>
<dbReference type="Pfam" id="PF23129">
    <property type="entry name" value="DotZ"/>
    <property type="match status" value="1"/>
</dbReference>
<dbReference type="OrthoDB" id="5649041at2"/>
<gene>
    <name evidence="1" type="ORF">NCTC11370_01422</name>
</gene>
<sequence>MNGQEIDTELSQWFSTYGAITAERILGRYKINLAQSELVAAIKSPFSFYHRILQVPLKSVLNGIVLQQANDYHVYVQKLFIDYLLSGENAKGEEAQGASTREIIENERQQLVKLGEEFHKAQGQHDNFIATSQSVLIKMTQVFNTEFEKSLSSINKLFKAANFSYKKSHIRQAINHALIYCNMTEVQMNQTLFIDKMNDVLKASLSEDLKGKMLTAMSELLQIDMDFDEQIMDYVQQANEVNLLANSYRNQFHDTIIRVIELMKSLPEYKIDPEQDAINREALHFDKSIGQNVT</sequence>
<evidence type="ECO:0000313" key="1">
    <source>
        <dbReference type="EMBL" id="STO21355.1"/>
    </source>
</evidence>
<dbReference type="STRING" id="1094715.GCA_000236165_01001"/>
<dbReference type="GeneID" id="93292007"/>
<dbReference type="EMBL" id="UGGT01000001">
    <property type="protein sequence ID" value="STO21355.1"/>
    <property type="molecule type" value="Genomic_DNA"/>
</dbReference>
<reference evidence="1 2" key="1">
    <citation type="submission" date="2018-06" db="EMBL/GenBank/DDBJ databases">
        <authorList>
            <consortium name="Pathogen Informatics"/>
            <person name="Doyle S."/>
        </authorList>
    </citation>
    <scope>NUCLEOTIDE SEQUENCE [LARGE SCALE GENOMIC DNA]</scope>
    <source>
        <strain evidence="1 2">NCTC11370</strain>
    </source>
</reference>
<dbReference type="AlphaFoldDB" id="A0A377G966"/>
<dbReference type="CDD" id="cd22644">
    <property type="entry name" value="DotZ"/>
    <property type="match status" value="1"/>
</dbReference>